<evidence type="ECO:0000256" key="1">
    <source>
        <dbReference type="SAM" id="MobiDB-lite"/>
    </source>
</evidence>
<reference evidence="4 5" key="1">
    <citation type="submission" date="2015-07" db="EMBL/GenBank/DDBJ databases">
        <title>Genome sequencing of Kibdelosporangium phytohabitans.</title>
        <authorList>
            <person name="Qin S."/>
            <person name="Xing K."/>
        </authorList>
    </citation>
    <scope>NUCLEOTIDE SEQUENCE [LARGE SCALE GENOMIC DNA]</scope>
    <source>
        <strain evidence="4 5">KLBMP1111</strain>
    </source>
</reference>
<sequence length="576" mass="62901">MGVKVKLNAVKVVGVVAASFLVSSGFSASATAESALSGDTVFLPNVDDDQRRCHVAPADLDALGGEVDARLAACNDAADDRVNGYRDEADLARVRVGRGSGGRSGVISVDAQARVFVKRHNGFSPDTRLSAAELRSGAELGVEGKDVLRDRTKWDGWVTVTLTVDDRVRARHRMRVAPLILQNDLQPATTVFAARPSTGPGWVQRPGPGSLPEFPARFPGDFDKFSTPLRQEAPDVRFVKGTESWWKDVWWQDLFEPATASMPTRHGVQTMRVAIRSANVFQVPDGKGGTVPTPRPAGRLVFRDLRGPDVGVVQQYTLEDRHFVHDQRNATGNIESLPPYRGFPQGRMVHGTGFDNRLQPDKAFITMLNAQGQQPPVVIDTSWLVVGHADETMHVVRADNARGWTLVVADPRLAERLLREVPRDTELLAGTSADHKPTAGELLGNPAFVGDNQQAARHIDDQVKIMLAETGLRADELIRVPVLFFKAPEVPLFMALTPGIPNGLSLTDRVFAAPDPHGPVVGGKDVFRQATERAIAASGVRIRWVDDYLWAHIGGGEVHCTTNAWRDTSSARPWWK</sequence>
<dbReference type="InterPro" id="IPR004303">
    <property type="entry name" value="PAD"/>
</dbReference>
<accession>A0A0N7F4M4</accession>
<feature type="chain" id="PRO_5039365662" description="Protein-arginine deiminase C-terminal domain-containing protein" evidence="2">
    <location>
        <begin position="33"/>
        <end position="576"/>
    </location>
</feature>
<feature type="region of interest" description="Disordered" evidence="1">
    <location>
        <begin position="428"/>
        <end position="447"/>
    </location>
</feature>
<dbReference type="PANTHER" id="PTHR10837:SF8">
    <property type="entry name" value="PROTEIN-ARGININE DEIMINASE"/>
    <property type="match status" value="1"/>
</dbReference>
<evidence type="ECO:0000313" key="4">
    <source>
        <dbReference type="EMBL" id="ALG11839.1"/>
    </source>
</evidence>
<protein>
    <recommendedName>
        <fullName evidence="3">Protein-arginine deiminase C-terminal domain-containing protein</fullName>
    </recommendedName>
</protein>
<dbReference type="Gene3D" id="3.75.10.10">
    <property type="entry name" value="L-arginine/glycine Amidinotransferase, Chain A"/>
    <property type="match status" value="1"/>
</dbReference>
<dbReference type="EMBL" id="CP012752">
    <property type="protein sequence ID" value="ALG11839.1"/>
    <property type="molecule type" value="Genomic_DNA"/>
</dbReference>
<dbReference type="PANTHER" id="PTHR10837">
    <property type="entry name" value="PEPTIDYLARGININE DEIMINASE"/>
    <property type="match status" value="1"/>
</dbReference>
<dbReference type="GO" id="GO:0005737">
    <property type="term" value="C:cytoplasm"/>
    <property type="evidence" value="ECO:0007669"/>
    <property type="project" value="InterPro"/>
</dbReference>
<organism evidence="4 5">
    <name type="scientific">Kibdelosporangium phytohabitans</name>
    <dbReference type="NCBI Taxonomy" id="860235"/>
    <lineage>
        <taxon>Bacteria</taxon>
        <taxon>Bacillati</taxon>
        <taxon>Actinomycetota</taxon>
        <taxon>Actinomycetes</taxon>
        <taxon>Pseudonocardiales</taxon>
        <taxon>Pseudonocardiaceae</taxon>
        <taxon>Kibdelosporangium</taxon>
    </lineage>
</organism>
<keyword evidence="5" id="KW-1185">Reference proteome</keyword>
<dbReference type="OrthoDB" id="249764at2"/>
<keyword evidence="2" id="KW-0732">Signal</keyword>
<evidence type="ECO:0000256" key="2">
    <source>
        <dbReference type="SAM" id="SignalP"/>
    </source>
</evidence>
<feature type="domain" description="Protein-arginine deiminase C-terminal" evidence="3">
    <location>
        <begin position="173"/>
        <end position="576"/>
    </location>
</feature>
<dbReference type="GO" id="GO:0004668">
    <property type="term" value="F:protein-arginine deiminase activity"/>
    <property type="evidence" value="ECO:0007669"/>
    <property type="project" value="InterPro"/>
</dbReference>
<dbReference type="SUPFAM" id="SSF55909">
    <property type="entry name" value="Pentein"/>
    <property type="match status" value="1"/>
</dbReference>
<dbReference type="KEGG" id="kphy:AOZ06_37640"/>
<dbReference type="AlphaFoldDB" id="A0A0N7F4M4"/>
<dbReference type="InterPro" id="IPR013530">
    <property type="entry name" value="PAD_C"/>
</dbReference>
<gene>
    <name evidence="4" type="ORF">AOZ06_37640</name>
</gene>
<evidence type="ECO:0000313" key="5">
    <source>
        <dbReference type="Proteomes" id="UP000063699"/>
    </source>
</evidence>
<dbReference type="Proteomes" id="UP000063699">
    <property type="component" value="Chromosome"/>
</dbReference>
<name>A0A0N7F4M4_9PSEU</name>
<dbReference type="GO" id="GO:0005509">
    <property type="term" value="F:calcium ion binding"/>
    <property type="evidence" value="ECO:0007669"/>
    <property type="project" value="InterPro"/>
</dbReference>
<feature type="signal peptide" evidence="2">
    <location>
        <begin position="1"/>
        <end position="32"/>
    </location>
</feature>
<dbReference type="Pfam" id="PF03068">
    <property type="entry name" value="PAD"/>
    <property type="match status" value="1"/>
</dbReference>
<dbReference type="STRING" id="860235.AOZ06_37640"/>
<proteinExistence type="predicted"/>
<dbReference type="RefSeq" id="WP_054293735.1">
    <property type="nucleotide sequence ID" value="NZ_CP012752.1"/>
</dbReference>
<evidence type="ECO:0000259" key="3">
    <source>
        <dbReference type="Pfam" id="PF03068"/>
    </source>
</evidence>